<protein>
    <recommendedName>
        <fullName evidence="6">Exostosin GT47 domain-containing protein</fullName>
    </recommendedName>
</protein>
<evidence type="ECO:0000259" key="6">
    <source>
        <dbReference type="Pfam" id="PF03016"/>
    </source>
</evidence>
<evidence type="ECO:0000256" key="4">
    <source>
        <dbReference type="ARBA" id="ARBA00023034"/>
    </source>
</evidence>
<organism evidence="7 8">
    <name type="scientific">Sphagnum jensenii</name>
    <dbReference type="NCBI Taxonomy" id="128206"/>
    <lineage>
        <taxon>Eukaryota</taxon>
        <taxon>Viridiplantae</taxon>
        <taxon>Streptophyta</taxon>
        <taxon>Embryophyta</taxon>
        <taxon>Bryophyta</taxon>
        <taxon>Sphagnophytina</taxon>
        <taxon>Sphagnopsida</taxon>
        <taxon>Sphagnales</taxon>
        <taxon>Sphagnaceae</taxon>
        <taxon>Sphagnum</taxon>
    </lineage>
</organism>
<keyword evidence="5" id="KW-1133">Transmembrane helix</keyword>
<dbReference type="EMBL" id="OZ023716">
    <property type="protein sequence ID" value="CAK9865743.1"/>
    <property type="molecule type" value="Genomic_DNA"/>
</dbReference>
<evidence type="ECO:0000256" key="3">
    <source>
        <dbReference type="ARBA" id="ARBA00022968"/>
    </source>
</evidence>
<dbReference type="Proteomes" id="UP001497522">
    <property type="component" value="Chromosome 15"/>
</dbReference>
<evidence type="ECO:0000256" key="2">
    <source>
        <dbReference type="ARBA" id="ARBA00010271"/>
    </source>
</evidence>
<name>A0ABP1AT38_9BRYO</name>
<feature type="domain" description="Exostosin GT47" evidence="6">
    <location>
        <begin position="202"/>
        <end position="496"/>
    </location>
</feature>
<reference evidence="7" key="1">
    <citation type="submission" date="2024-03" db="EMBL/GenBank/DDBJ databases">
        <authorList>
            <consortium name="ELIXIR-Norway"/>
            <consortium name="Elixir Norway"/>
        </authorList>
    </citation>
    <scope>NUCLEOTIDE SEQUENCE</scope>
</reference>
<sequence>MKALSQLLFDTRPVAKRRRRGGCDIPTSAVHLEFLMHRVSSVWKESPRKEEGALGGGAITNWQQNLAKGNNNHHSNSKNDLQLLRYSWERSHKVWPAITMFLFVFTVCLIMIPELLDSVSLEARRSADLVAGSVQPGEQDSVRLMISELSRSSVLDVAPEITHGAVRGVQGWAGTGLQDDVQKDILLPPSGADLNPLQLSAAIQIYVYEMPRKFNEDWLVDKRCSNHLFAAEVAIHRNLLSSPLRTLNPDEADFFFLPVYVSCKFSPKTGFPSIGHAPRTIHSAVSLVSSAMPYWNRSKGSDHIFVATHDFGACFHSMEDMAVEQGIPGFMRNSIILQTFGETTWHPCQDVENIQIPPYISPLAIAPYMLPPEEQKRNIFAFFRGKMEIHPKNYSGRMYSRGVRTAIYHRYGRNKLFYLKRQRAEGYQAELLRSIFCLCPLGWAPWSPRIVESVVFGCVPVIIADNIALPYSHAVDWNAISLKVREIDVPRLAKILLHVAATNLSVIQKNLWKEENRQALLFLEPLRIGDATWHLWDLLSRKIGRSHATRSPQALFNTEI</sequence>
<dbReference type="InterPro" id="IPR040911">
    <property type="entry name" value="Exostosin_GT47"/>
</dbReference>
<keyword evidence="3" id="KW-0735">Signal-anchor</keyword>
<keyword evidence="5" id="KW-0812">Transmembrane</keyword>
<feature type="transmembrane region" description="Helical" evidence="5">
    <location>
        <begin position="94"/>
        <end position="116"/>
    </location>
</feature>
<keyword evidence="4" id="KW-0333">Golgi apparatus</keyword>
<accession>A0ABP1AT38</accession>
<dbReference type="PANTHER" id="PTHR11062">
    <property type="entry name" value="EXOSTOSIN HEPARAN SULFATE GLYCOSYLTRANSFERASE -RELATED"/>
    <property type="match status" value="1"/>
</dbReference>
<keyword evidence="8" id="KW-1185">Reference proteome</keyword>
<evidence type="ECO:0000313" key="8">
    <source>
        <dbReference type="Proteomes" id="UP001497522"/>
    </source>
</evidence>
<dbReference type="PANTHER" id="PTHR11062:SF229">
    <property type="entry name" value="GLUCURONOXYLAN GLUCURONOSYLTRANSFERASE IRX7-RELATED"/>
    <property type="match status" value="1"/>
</dbReference>
<dbReference type="Pfam" id="PF03016">
    <property type="entry name" value="Exostosin_GT47"/>
    <property type="match status" value="1"/>
</dbReference>
<evidence type="ECO:0000256" key="5">
    <source>
        <dbReference type="SAM" id="Phobius"/>
    </source>
</evidence>
<dbReference type="InterPro" id="IPR004263">
    <property type="entry name" value="Exostosin"/>
</dbReference>
<evidence type="ECO:0000256" key="1">
    <source>
        <dbReference type="ARBA" id="ARBA00004323"/>
    </source>
</evidence>
<comment type="similarity">
    <text evidence="2">Belongs to the glycosyltransferase 47 family.</text>
</comment>
<evidence type="ECO:0000313" key="7">
    <source>
        <dbReference type="EMBL" id="CAK9865743.1"/>
    </source>
</evidence>
<keyword evidence="5" id="KW-0472">Membrane</keyword>
<proteinExistence type="inferred from homology"/>
<gene>
    <name evidence="7" type="ORF">CSSPJE1EN2_LOCUS8738</name>
</gene>
<comment type="subcellular location">
    <subcellularLocation>
        <location evidence="1">Golgi apparatus membrane</location>
        <topology evidence="1">Single-pass type II membrane protein</topology>
    </subcellularLocation>
</comment>